<keyword evidence="2" id="KW-0802">TPR repeat</keyword>
<name>A0A443YMJ1_9SPHI</name>
<evidence type="ECO:0000256" key="1">
    <source>
        <dbReference type="ARBA" id="ARBA00022737"/>
    </source>
</evidence>
<dbReference type="OrthoDB" id="1221582at2"/>
<feature type="chain" id="PRO_5019050856" description="Tetratricopeptide repeat protein" evidence="3">
    <location>
        <begin position="22"/>
        <end position="378"/>
    </location>
</feature>
<dbReference type="Pfam" id="PF13181">
    <property type="entry name" value="TPR_8"/>
    <property type="match status" value="1"/>
</dbReference>
<sequence>MKSLYISILFLLIAKFCVAQQAVLDKEKLLEFYQSQRYGEAAAYLSSIYPAETSDVKVLGQIAYCNMMAGKLVDAERNYQKINELQPKQIPVLFSLANINSRRGNNKNATVYLQEVITLDSTNFNAFKRLADYTDSLILKVQYLQKANKLNATEAEVAYDLAASYRKLKLLKPAYDVLKIAIAADSGHLVLQQALLPIANQLNKYSEVVTVGEKLLKNGADANVLADVAKAYFFLKNYKRAITLYQMLEKTEMQTESTLYYTSLCFRELKNYDQAASYAKQTITEGISPNTAAYYNLLGSIYEEKQQFTAASNAYKKGLTYQINKNSYYRLGLLYDLKLKQGKSALTYYNLYLKNKDLDKDDEPQVEYIKGRISELKR</sequence>
<evidence type="ECO:0000256" key="2">
    <source>
        <dbReference type="ARBA" id="ARBA00022803"/>
    </source>
</evidence>
<dbReference type="PANTHER" id="PTHR44186:SF1">
    <property type="entry name" value="BARDET-BIEDL SYNDROME 4 PROTEIN"/>
    <property type="match status" value="1"/>
</dbReference>
<reference evidence="4 5" key="1">
    <citation type="submission" date="2018-06" db="EMBL/GenBank/DDBJ databases">
        <title>Pedobacter endophyticus sp. nov., an endophytic bacterium isolated from a leaf of Triticum aestivum.</title>
        <authorList>
            <person name="Zhang L."/>
        </authorList>
    </citation>
    <scope>NUCLEOTIDE SEQUENCE [LARGE SCALE GENOMIC DNA]</scope>
    <source>
        <strain evidence="4 5">CM134L-2</strain>
    </source>
</reference>
<dbReference type="RefSeq" id="WP_113648743.1">
    <property type="nucleotide sequence ID" value="NZ_QMHN01000006.1"/>
</dbReference>
<proteinExistence type="predicted"/>
<organism evidence="4 5">
    <name type="scientific">Pedobacter chitinilyticus</name>
    <dbReference type="NCBI Taxonomy" id="2233776"/>
    <lineage>
        <taxon>Bacteria</taxon>
        <taxon>Pseudomonadati</taxon>
        <taxon>Bacteroidota</taxon>
        <taxon>Sphingobacteriia</taxon>
        <taxon>Sphingobacteriales</taxon>
        <taxon>Sphingobacteriaceae</taxon>
        <taxon>Pedobacter</taxon>
    </lineage>
</organism>
<dbReference type="InterPro" id="IPR019734">
    <property type="entry name" value="TPR_rpt"/>
</dbReference>
<comment type="caution">
    <text evidence="4">The sequence shown here is derived from an EMBL/GenBank/DDBJ whole genome shotgun (WGS) entry which is preliminary data.</text>
</comment>
<evidence type="ECO:0000313" key="4">
    <source>
        <dbReference type="EMBL" id="RWU04995.1"/>
    </source>
</evidence>
<gene>
    <name evidence="4" type="ORF">DPV69_17690</name>
</gene>
<keyword evidence="1" id="KW-0677">Repeat</keyword>
<accession>A0A443YMJ1</accession>
<dbReference type="InterPro" id="IPR011990">
    <property type="entry name" value="TPR-like_helical_dom_sf"/>
</dbReference>
<dbReference type="Pfam" id="PF13174">
    <property type="entry name" value="TPR_6"/>
    <property type="match status" value="1"/>
</dbReference>
<keyword evidence="3" id="KW-0732">Signal</keyword>
<evidence type="ECO:0000256" key="3">
    <source>
        <dbReference type="SAM" id="SignalP"/>
    </source>
</evidence>
<dbReference type="AlphaFoldDB" id="A0A443YMJ1"/>
<dbReference type="SMART" id="SM00028">
    <property type="entry name" value="TPR"/>
    <property type="match status" value="5"/>
</dbReference>
<dbReference type="EMBL" id="SAYW01000006">
    <property type="protein sequence ID" value="RWU04995.1"/>
    <property type="molecule type" value="Genomic_DNA"/>
</dbReference>
<protein>
    <recommendedName>
        <fullName evidence="6">Tetratricopeptide repeat protein</fullName>
    </recommendedName>
</protein>
<feature type="signal peptide" evidence="3">
    <location>
        <begin position="1"/>
        <end position="21"/>
    </location>
</feature>
<evidence type="ECO:0008006" key="6">
    <source>
        <dbReference type="Google" id="ProtNLM"/>
    </source>
</evidence>
<keyword evidence="5" id="KW-1185">Reference proteome</keyword>
<dbReference type="Gene3D" id="1.25.40.10">
    <property type="entry name" value="Tetratricopeptide repeat domain"/>
    <property type="match status" value="3"/>
</dbReference>
<dbReference type="PANTHER" id="PTHR44186">
    <property type="match status" value="1"/>
</dbReference>
<dbReference type="SUPFAM" id="SSF48452">
    <property type="entry name" value="TPR-like"/>
    <property type="match status" value="3"/>
</dbReference>
<dbReference type="Proteomes" id="UP000284120">
    <property type="component" value="Unassembled WGS sequence"/>
</dbReference>
<evidence type="ECO:0000313" key="5">
    <source>
        <dbReference type="Proteomes" id="UP000284120"/>
    </source>
</evidence>